<accession>A0ABT0C8H4</accession>
<evidence type="ECO:0000256" key="1">
    <source>
        <dbReference type="SAM" id="Phobius"/>
    </source>
</evidence>
<dbReference type="SUPFAM" id="SSF54523">
    <property type="entry name" value="Pili subunits"/>
    <property type="match status" value="1"/>
</dbReference>
<dbReference type="EMBL" id="JAFIRA010000006">
    <property type="protein sequence ID" value="MCJ2542092.1"/>
    <property type="molecule type" value="Genomic_DNA"/>
</dbReference>
<dbReference type="Pfam" id="PF07963">
    <property type="entry name" value="N_methyl"/>
    <property type="match status" value="1"/>
</dbReference>
<gene>
    <name evidence="2" type="ORF">JX360_04085</name>
</gene>
<evidence type="ECO:0000313" key="2">
    <source>
        <dbReference type="EMBL" id="MCJ2542092.1"/>
    </source>
</evidence>
<dbReference type="InterPro" id="IPR012902">
    <property type="entry name" value="N_methyl_site"/>
</dbReference>
<name>A0ABT0C8H4_THEVL</name>
<organism evidence="2 3">
    <name type="scientific">Thermostichus vulcanus str. 'Rupite'</name>
    <dbReference type="NCBI Taxonomy" id="2813851"/>
    <lineage>
        <taxon>Bacteria</taxon>
        <taxon>Bacillati</taxon>
        <taxon>Cyanobacteriota</taxon>
        <taxon>Cyanophyceae</taxon>
        <taxon>Thermostichales</taxon>
        <taxon>Thermostichaceae</taxon>
        <taxon>Thermostichus</taxon>
    </lineage>
</organism>
<keyword evidence="1" id="KW-0812">Transmembrane</keyword>
<reference evidence="2" key="1">
    <citation type="submission" date="2021-02" db="EMBL/GenBank/DDBJ databases">
        <title>The CRISPR/cas machinery reduction and long-range gene transfer in the hot spring cyanobacterium Synechococcus.</title>
        <authorList>
            <person name="Dvorak P."/>
            <person name="Jahodarova E."/>
            <person name="Hasler P."/>
            <person name="Poulickova A."/>
        </authorList>
    </citation>
    <scope>NUCLEOTIDE SEQUENCE</scope>
    <source>
        <strain evidence="2">Rupite</strain>
    </source>
</reference>
<proteinExistence type="predicted"/>
<comment type="caution">
    <text evidence="2">The sequence shown here is derived from an EMBL/GenBank/DDBJ whole genome shotgun (WGS) entry which is preliminary data.</text>
</comment>
<feature type="transmembrane region" description="Helical" evidence="1">
    <location>
        <begin position="20"/>
        <end position="47"/>
    </location>
</feature>
<dbReference type="InterPro" id="IPR045584">
    <property type="entry name" value="Pilin-like"/>
</dbReference>
<keyword evidence="3" id="KW-1185">Reference proteome</keyword>
<sequence length="247" mass="26864">MARLTNWLLLRHRWQEGGFSLIEVLASLIIVAIAMAALVPALTLVAYRRAMSERVEVANQLAQAEVDRIRTLVDLELAASPGAFQNPVQLARLPRIGADPLDSTPPPANMDTDGGNYSIRLAQIELPGRNPEEYVIQSFRNSGGDCIDRRNNTVIVGVPCTFLMGVRVYHRFSFNQATREALPGLRTESVSANQNLANADVWLFPMASSILEINLAADLGDVCRGILATTANPTNSCDAFPVPVPSL</sequence>
<keyword evidence="1" id="KW-1133">Transmembrane helix</keyword>
<dbReference type="PROSITE" id="PS00409">
    <property type="entry name" value="PROKAR_NTER_METHYL"/>
    <property type="match status" value="1"/>
</dbReference>
<protein>
    <submittedName>
        <fullName evidence="2">Type II secretion system protein</fullName>
    </submittedName>
</protein>
<dbReference type="Proteomes" id="UP000830835">
    <property type="component" value="Unassembled WGS sequence"/>
</dbReference>
<dbReference type="RefSeq" id="WP_244349317.1">
    <property type="nucleotide sequence ID" value="NZ_JAFIRA010000006.1"/>
</dbReference>
<keyword evidence="1" id="KW-0472">Membrane</keyword>
<dbReference type="NCBIfam" id="TIGR02532">
    <property type="entry name" value="IV_pilin_GFxxxE"/>
    <property type="match status" value="1"/>
</dbReference>
<evidence type="ECO:0000313" key="3">
    <source>
        <dbReference type="Proteomes" id="UP000830835"/>
    </source>
</evidence>